<dbReference type="SUPFAM" id="SSF49879">
    <property type="entry name" value="SMAD/FHA domain"/>
    <property type="match status" value="1"/>
</dbReference>
<gene>
    <name evidence="3" type="ORF">GQ602_005240</name>
</gene>
<evidence type="ECO:0000313" key="4">
    <source>
        <dbReference type="Proteomes" id="UP000562929"/>
    </source>
</evidence>
<organism evidence="3 4">
    <name type="scientific">Ophiocordyceps camponoti-floridani</name>
    <dbReference type="NCBI Taxonomy" id="2030778"/>
    <lineage>
        <taxon>Eukaryota</taxon>
        <taxon>Fungi</taxon>
        <taxon>Dikarya</taxon>
        <taxon>Ascomycota</taxon>
        <taxon>Pezizomycotina</taxon>
        <taxon>Sordariomycetes</taxon>
        <taxon>Hypocreomycetidae</taxon>
        <taxon>Hypocreales</taxon>
        <taxon>Ophiocordycipitaceae</taxon>
        <taxon>Ophiocordyceps</taxon>
    </lineage>
</organism>
<feature type="compositionally biased region" description="Basic and acidic residues" evidence="1">
    <location>
        <begin position="110"/>
        <end position="121"/>
    </location>
</feature>
<feature type="compositionally biased region" description="Basic and acidic residues" evidence="1">
    <location>
        <begin position="132"/>
        <end position="154"/>
    </location>
</feature>
<dbReference type="EMBL" id="JAACLJ010000005">
    <property type="protein sequence ID" value="KAF4585935.1"/>
    <property type="molecule type" value="Genomic_DNA"/>
</dbReference>
<accession>A0A8H4Q5B5</accession>
<evidence type="ECO:0000256" key="1">
    <source>
        <dbReference type="SAM" id="MobiDB-lite"/>
    </source>
</evidence>
<feature type="compositionally biased region" description="Basic and acidic residues" evidence="1">
    <location>
        <begin position="44"/>
        <end position="70"/>
    </location>
</feature>
<dbReference type="InterPro" id="IPR000253">
    <property type="entry name" value="FHA_dom"/>
</dbReference>
<dbReference type="Pfam" id="PF00498">
    <property type="entry name" value="FHA"/>
    <property type="match status" value="1"/>
</dbReference>
<dbReference type="CDD" id="cd22676">
    <property type="entry name" value="FHA_SNIP1_DDL-like"/>
    <property type="match status" value="1"/>
</dbReference>
<feature type="compositionally biased region" description="Basic residues" evidence="1">
    <location>
        <begin position="122"/>
        <end position="131"/>
    </location>
</feature>
<keyword evidence="4" id="KW-1185">Reference proteome</keyword>
<comment type="caution">
    <text evidence="3">The sequence shown here is derived from an EMBL/GenBank/DDBJ whole genome shotgun (WGS) entry which is preliminary data.</text>
</comment>
<dbReference type="InterPro" id="IPR008984">
    <property type="entry name" value="SMAD_FHA_dom_sf"/>
</dbReference>
<feature type="region of interest" description="Disordered" evidence="1">
    <location>
        <begin position="1"/>
        <end position="216"/>
    </location>
</feature>
<protein>
    <submittedName>
        <fullName evidence="3">SMAD/FHA domain-containing protein</fullName>
    </submittedName>
</protein>
<dbReference type="InterPro" id="IPR050923">
    <property type="entry name" value="Cell_Proc_Reg/RNA_Proc"/>
</dbReference>
<dbReference type="Proteomes" id="UP000562929">
    <property type="component" value="Unassembled WGS sequence"/>
</dbReference>
<dbReference type="PANTHER" id="PTHR23308">
    <property type="entry name" value="NUCLEAR INHIBITOR OF PROTEIN PHOSPHATASE-1"/>
    <property type="match status" value="1"/>
</dbReference>
<dbReference type="AlphaFoldDB" id="A0A8H4Q5B5"/>
<feature type="compositionally biased region" description="Basic and acidic residues" evidence="1">
    <location>
        <begin position="78"/>
        <end position="100"/>
    </location>
</feature>
<dbReference type="Gene3D" id="2.60.200.20">
    <property type="match status" value="1"/>
</dbReference>
<evidence type="ECO:0000259" key="2">
    <source>
        <dbReference type="PROSITE" id="PS50006"/>
    </source>
</evidence>
<feature type="compositionally biased region" description="Basic and acidic residues" evidence="1">
    <location>
        <begin position="20"/>
        <end position="34"/>
    </location>
</feature>
<dbReference type="SMART" id="SM00240">
    <property type="entry name" value="FHA"/>
    <property type="match status" value="1"/>
</dbReference>
<name>A0A8H4Q5B5_9HYPO</name>
<evidence type="ECO:0000313" key="3">
    <source>
        <dbReference type="EMBL" id="KAF4585935.1"/>
    </source>
</evidence>
<feature type="compositionally biased region" description="Polar residues" evidence="1">
    <location>
        <begin position="183"/>
        <end position="206"/>
    </location>
</feature>
<sequence>MVRSVKGTGPEAPKATKRVTWKDLRDRPRDGARDDDSDMYDVGDEGRRERTSYRGRRECSRRERHRREDVDSYADDTESTRRERSRYRREDVESYVDGRRSNRRERTRHGREDVDSYADGRRSHRRERSRHGREDEDRPRRHSRDERYRMEHRTPLASQQESFAIVRGDASGDSTQPKEKPNLASTGTLAAASNSVTQDDGSSTTLKYHEPAEARTPPSRDQWRLFVFRDGEVIDEIALSLKSCWLVGRQAAVVDVLTPNPTASKQHAVIQFRHVETSNKYGDQVGETKPYLIDLESTHGTVLNGEAVPTGRYVELRSQDMFVFGSSKREYVIMLAPHDD</sequence>
<feature type="domain" description="FHA" evidence="2">
    <location>
        <begin position="245"/>
        <end position="308"/>
    </location>
</feature>
<proteinExistence type="predicted"/>
<reference evidence="3 4" key="1">
    <citation type="journal article" date="2020" name="G3 (Bethesda)">
        <title>Genetic Underpinnings of Host Manipulation by Ophiocordyceps as Revealed by Comparative Transcriptomics.</title>
        <authorList>
            <person name="Will I."/>
            <person name="Das B."/>
            <person name="Trinh T."/>
            <person name="Brachmann A."/>
            <person name="Ohm R.A."/>
            <person name="de Bekker C."/>
        </authorList>
    </citation>
    <scope>NUCLEOTIDE SEQUENCE [LARGE SCALE GENOMIC DNA]</scope>
    <source>
        <strain evidence="3 4">EC05</strain>
    </source>
</reference>
<dbReference type="OrthoDB" id="444265at2759"/>
<dbReference type="PROSITE" id="PS50006">
    <property type="entry name" value="FHA_DOMAIN"/>
    <property type="match status" value="1"/>
</dbReference>